<dbReference type="InterPro" id="IPR051225">
    <property type="entry name" value="NAD(P)_epim/dehydratase"/>
</dbReference>
<dbReference type="Pfam" id="PF01370">
    <property type="entry name" value="Epimerase"/>
    <property type="match status" value="1"/>
</dbReference>
<sequence length="310" mass="35223">MSKTVILIIGSNGQLGTVLSEELRKIYGDSYVITSDLFKRIDSVDNFIKLDATDFKAVEEVVVKNKITQIYHLAAILSAKGEQNPLATWDLNMKTLFNVLEVSRLHKVERVFFPSSIAVFGNNVDKENTLQSSNLTPSSVYGMSKVAGENWAHYYYVKYGLDVRSLRYPGVIGYQSLPGGGTTDYAVSIYHEAIKNIEFDCFLAAKTTLPMIYMDDAIRATLELMEAPKERISIRTSYNIAGMSFNPEEMAASIKEHYPDFKIKYNPDFRQGIADSWPKIINDTDARNDWNWKPEYDLKLMTKTMIENLK</sequence>
<evidence type="ECO:0000313" key="3">
    <source>
        <dbReference type="EMBL" id="PQB09025.1"/>
    </source>
</evidence>
<accession>A0A2S7L287</accession>
<dbReference type="RefSeq" id="WP_104808242.1">
    <property type="nucleotide sequence ID" value="NZ_MQUA01000004.1"/>
</dbReference>
<organism evidence="3 4">
    <name type="scientific">Polaribacter filamentus</name>
    <dbReference type="NCBI Taxonomy" id="53483"/>
    <lineage>
        <taxon>Bacteria</taxon>
        <taxon>Pseudomonadati</taxon>
        <taxon>Bacteroidota</taxon>
        <taxon>Flavobacteriia</taxon>
        <taxon>Flavobacteriales</taxon>
        <taxon>Flavobacteriaceae</taxon>
    </lineage>
</organism>
<evidence type="ECO:0000256" key="1">
    <source>
        <dbReference type="ARBA" id="ARBA00007637"/>
    </source>
</evidence>
<dbReference type="GO" id="GO:0008743">
    <property type="term" value="F:L-threonine 3-dehydrogenase activity"/>
    <property type="evidence" value="ECO:0007669"/>
    <property type="project" value="TreeGrafter"/>
</dbReference>
<reference evidence="3 4" key="1">
    <citation type="submission" date="2016-11" db="EMBL/GenBank/DDBJ databases">
        <title>Trade-off between light-utilization and light-protection in marine flavobacteria.</title>
        <authorList>
            <person name="Kumagai Y."/>
        </authorList>
    </citation>
    <scope>NUCLEOTIDE SEQUENCE [LARGE SCALE GENOMIC DNA]</scope>
    <source>
        <strain evidence="3 4">ATCC 700397</strain>
    </source>
</reference>
<protein>
    <submittedName>
        <fullName evidence="3">NAD-dependent epimerase</fullName>
    </submittedName>
</protein>
<name>A0A2S7L287_9FLAO</name>
<feature type="domain" description="NAD-dependent epimerase/dehydratase" evidence="2">
    <location>
        <begin position="6"/>
        <end position="241"/>
    </location>
</feature>
<evidence type="ECO:0000259" key="2">
    <source>
        <dbReference type="Pfam" id="PF01370"/>
    </source>
</evidence>
<dbReference type="GO" id="GO:0006567">
    <property type="term" value="P:L-threonine catabolic process"/>
    <property type="evidence" value="ECO:0007669"/>
    <property type="project" value="TreeGrafter"/>
</dbReference>
<gene>
    <name evidence="3" type="ORF">BST83_01365</name>
</gene>
<comment type="caution">
    <text evidence="3">The sequence shown here is derived from an EMBL/GenBank/DDBJ whole genome shotgun (WGS) entry which is preliminary data.</text>
</comment>
<evidence type="ECO:0000313" key="4">
    <source>
        <dbReference type="Proteomes" id="UP000239522"/>
    </source>
</evidence>
<dbReference type="PANTHER" id="PTHR42687:SF1">
    <property type="entry name" value="L-THREONINE 3-DEHYDROGENASE, MITOCHONDRIAL"/>
    <property type="match status" value="1"/>
</dbReference>
<dbReference type="AlphaFoldDB" id="A0A2S7L287"/>
<dbReference type="SUPFAM" id="SSF51735">
    <property type="entry name" value="NAD(P)-binding Rossmann-fold domains"/>
    <property type="match status" value="1"/>
</dbReference>
<dbReference type="PANTHER" id="PTHR42687">
    <property type="entry name" value="L-THREONINE 3-DEHYDROGENASE"/>
    <property type="match status" value="1"/>
</dbReference>
<keyword evidence="4" id="KW-1185">Reference proteome</keyword>
<dbReference type="OrthoDB" id="9779902at2"/>
<dbReference type="InterPro" id="IPR001509">
    <property type="entry name" value="Epimerase_deHydtase"/>
</dbReference>
<dbReference type="InterPro" id="IPR036291">
    <property type="entry name" value="NAD(P)-bd_dom_sf"/>
</dbReference>
<dbReference type="Proteomes" id="UP000239522">
    <property type="component" value="Unassembled WGS sequence"/>
</dbReference>
<dbReference type="EMBL" id="MQUA01000004">
    <property type="protein sequence ID" value="PQB09025.1"/>
    <property type="molecule type" value="Genomic_DNA"/>
</dbReference>
<dbReference type="Gene3D" id="3.40.50.720">
    <property type="entry name" value="NAD(P)-binding Rossmann-like Domain"/>
    <property type="match status" value="1"/>
</dbReference>
<comment type="similarity">
    <text evidence="1">Belongs to the NAD(P)-dependent epimerase/dehydratase family.</text>
</comment>
<proteinExistence type="inferred from homology"/>